<reference evidence="2" key="2">
    <citation type="submission" date="2021-12" db="EMBL/GenBank/DDBJ databases">
        <title>Resequencing data analysis of finger millet.</title>
        <authorList>
            <person name="Hatakeyama M."/>
            <person name="Aluri S."/>
            <person name="Balachadran M.T."/>
            <person name="Sivarajan S.R."/>
            <person name="Poveda L."/>
            <person name="Shimizu-Inatsugi R."/>
            <person name="Schlapbach R."/>
            <person name="Sreeman S.M."/>
            <person name="Shimizu K.K."/>
        </authorList>
    </citation>
    <scope>NUCLEOTIDE SEQUENCE</scope>
</reference>
<organism evidence="2 3">
    <name type="scientific">Eleusine coracana subsp. coracana</name>
    <dbReference type="NCBI Taxonomy" id="191504"/>
    <lineage>
        <taxon>Eukaryota</taxon>
        <taxon>Viridiplantae</taxon>
        <taxon>Streptophyta</taxon>
        <taxon>Embryophyta</taxon>
        <taxon>Tracheophyta</taxon>
        <taxon>Spermatophyta</taxon>
        <taxon>Magnoliopsida</taxon>
        <taxon>Liliopsida</taxon>
        <taxon>Poales</taxon>
        <taxon>Poaceae</taxon>
        <taxon>PACMAD clade</taxon>
        <taxon>Chloridoideae</taxon>
        <taxon>Cynodonteae</taxon>
        <taxon>Eleusininae</taxon>
        <taxon>Eleusine</taxon>
    </lineage>
</organism>
<dbReference type="Proteomes" id="UP001054889">
    <property type="component" value="Unassembled WGS sequence"/>
</dbReference>
<comment type="caution">
    <text evidence="2">The sequence shown here is derived from an EMBL/GenBank/DDBJ whole genome shotgun (WGS) entry which is preliminary data.</text>
</comment>
<sequence>MEPELDHQLVGSETKNFLEYVYFACPVRLSGSLLGDEQDIEVVLSILDLSFLSVTRDPDASDCKSGSKSETIAPPDSRSLPIGACPSARCLLPASHDPVGYPRLPAAAGLSLVVGLPPAADLLPARHQSSGPCGSGIERTEHLARTVRRLSVVGPSARRPPSDLGGRRSRRRHDGAGASWSLWERTGEMWTGGKGEREEHEGELLPAMAWAEYLTGSSVAMAGRRRQTLAVGPGEAPGWGRGAMAAADRLDRACAEEEEKRKRKKWWASHLRGL</sequence>
<evidence type="ECO:0000313" key="2">
    <source>
        <dbReference type="EMBL" id="GJN35952.1"/>
    </source>
</evidence>
<protein>
    <submittedName>
        <fullName evidence="2">Uncharacterized protein</fullName>
    </submittedName>
</protein>
<evidence type="ECO:0000256" key="1">
    <source>
        <dbReference type="SAM" id="MobiDB-lite"/>
    </source>
</evidence>
<accession>A0AAV5FMV3</accession>
<feature type="region of interest" description="Disordered" evidence="1">
    <location>
        <begin position="154"/>
        <end position="178"/>
    </location>
</feature>
<dbReference type="AlphaFoldDB" id="A0AAV5FMV3"/>
<dbReference type="EMBL" id="BQKI01000088">
    <property type="protein sequence ID" value="GJN35952.1"/>
    <property type="molecule type" value="Genomic_DNA"/>
</dbReference>
<evidence type="ECO:0000313" key="3">
    <source>
        <dbReference type="Proteomes" id="UP001054889"/>
    </source>
</evidence>
<proteinExistence type="predicted"/>
<name>A0AAV5FMV3_ELECO</name>
<keyword evidence="3" id="KW-1185">Reference proteome</keyword>
<feature type="compositionally biased region" description="Basic and acidic residues" evidence="1">
    <location>
        <begin position="56"/>
        <end position="67"/>
    </location>
</feature>
<reference evidence="2" key="1">
    <citation type="journal article" date="2018" name="DNA Res.">
        <title>Multiple hybrid de novo genome assembly of finger millet, an orphan allotetraploid crop.</title>
        <authorList>
            <person name="Hatakeyama M."/>
            <person name="Aluri S."/>
            <person name="Balachadran M.T."/>
            <person name="Sivarajan S.R."/>
            <person name="Patrignani A."/>
            <person name="Gruter S."/>
            <person name="Poveda L."/>
            <person name="Shimizu-Inatsugi R."/>
            <person name="Baeten J."/>
            <person name="Francoijs K.J."/>
            <person name="Nataraja K.N."/>
            <person name="Reddy Y.A.N."/>
            <person name="Phadnis S."/>
            <person name="Ravikumar R.L."/>
            <person name="Schlapbach R."/>
            <person name="Sreeman S.M."/>
            <person name="Shimizu K.K."/>
        </authorList>
    </citation>
    <scope>NUCLEOTIDE SEQUENCE</scope>
</reference>
<feature type="region of interest" description="Disordered" evidence="1">
    <location>
        <begin position="56"/>
        <end position="78"/>
    </location>
</feature>
<gene>
    <name evidence="2" type="primary">gb24770</name>
    <name evidence="2" type="ORF">PR202_gb24770</name>
</gene>